<organism evidence="2 3">
    <name type="scientific">Meloidogyne hapla</name>
    <name type="common">Root-knot nematode worm</name>
    <dbReference type="NCBI Taxonomy" id="6305"/>
    <lineage>
        <taxon>Eukaryota</taxon>
        <taxon>Metazoa</taxon>
        <taxon>Ecdysozoa</taxon>
        <taxon>Nematoda</taxon>
        <taxon>Chromadorea</taxon>
        <taxon>Rhabditida</taxon>
        <taxon>Tylenchina</taxon>
        <taxon>Tylenchomorpha</taxon>
        <taxon>Tylenchoidea</taxon>
        <taxon>Meloidogynidae</taxon>
        <taxon>Meloidogyninae</taxon>
        <taxon>Meloidogyne</taxon>
    </lineage>
</organism>
<evidence type="ECO:0000256" key="1">
    <source>
        <dbReference type="SAM" id="MobiDB-lite"/>
    </source>
</evidence>
<sequence length="296" mass="33713">MQRRRTFHNSRGRSSAVNQQPTTASNRGMFSRGRSTSTPVFSGRGGVSNSQQSHSVQPGPRHTQSSSSVYLQSGQYFFTVPPPVRQIKLQGIDYDVQCGNWEYAILCDCLNIPYADEQDALHLARHGRWSEQKEYDHPSEFIADAKNFMDCGNRIMCSEACWGAYAETVKLFYKDLKINIHSHVTISVLAELTAKFSSDAFSLGEASIIARNAHINYYTGATPRNRVLEYIDKIENFIFCFQSIDKKLVAEELSNYLPTMQGEVGRYKNIEFEKTCSYRAHIGGKRFWFDYNAYVP</sequence>
<dbReference type="WBParaSite" id="MhA1_Contig949.frz3.gene4">
    <property type="protein sequence ID" value="MhA1_Contig949.frz3.gene4"/>
    <property type="gene ID" value="MhA1_Contig949.frz3.gene4"/>
</dbReference>
<feature type="compositionally biased region" description="Polar residues" evidence="1">
    <location>
        <begin position="12"/>
        <end position="40"/>
    </location>
</feature>
<accession>A0A1I8C1Y4</accession>
<feature type="compositionally biased region" description="Basic residues" evidence="1">
    <location>
        <begin position="1"/>
        <end position="11"/>
    </location>
</feature>
<feature type="compositionally biased region" description="Polar residues" evidence="1">
    <location>
        <begin position="47"/>
        <end position="66"/>
    </location>
</feature>
<feature type="region of interest" description="Disordered" evidence="1">
    <location>
        <begin position="1"/>
        <end position="66"/>
    </location>
</feature>
<evidence type="ECO:0000313" key="2">
    <source>
        <dbReference type="Proteomes" id="UP000095281"/>
    </source>
</evidence>
<name>A0A1I8C1Y4_MELHA</name>
<keyword evidence="2" id="KW-1185">Reference proteome</keyword>
<reference evidence="3" key="1">
    <citation type="submission" date="2016-11" db="UniProtKB">
        <authorList>
            <consortium name="WormBaseParasite"/>
        </authorList>
    </citation>
    <scope>IDENTIFICATION</scope>
</reference>
<dbReference type="Proteomes" id="UP000095281">
    <property type="component" value="Unplaced"/>
</dbReference>
<dbReference type="Gene3D" id="1.20.120.330">
    <property type="entry name" value="Nucleotidyltransferases domain 2"/>
    <property type="match status" value="1"/>
</dbReference>
<dbReference type="AlphaFoldDB" id="A0A1I8C1Y4"/>
<evidence type="ECO:0000313" key="3">
    <source>
        <dbReference type="WBParaSite" id="MhA1_Contig949.frz3.gene4"/>
    </source>
</evidence>
<proteinExistence type="predicted"/>
<protein>
    <submittedName>
        <fullName evidence="3">Nonstructural protein</fullName>
    </submittedName>
</protein>